<keyword evidence="7 9" id="KW-0472">Membrane</keyword>
<protein>
    <submittedName>
        <fullName evidence="10">High-affinity branched-chain amino acid transport system permease protein livh</fullName>
    </submittedName>
</protein>
<evidence type="ECO:0000256" key="8">
    <source>
        <dbReference type="ARBA" id="ARBA00037998"/>
    </source>
</evidence>
<dbReference type="GO" id="GO:0022857">
    <property type="term" value="F:transmembrane transporter activity"/>
    <property type="evidence" value="ECO:0007669"/>
    <property type="project" value="InterPro"/>
</dbReference>
<dbReference type="GO" id="GO:0006865">
    <property type="term" value="P:amino acid transport"/>
    <property type="evidence" value="ECO:0007669"/>
    <property type="project" value="UniProtKB-KW"/>
</dbReference>
<keyword evidence="3" id="KW-1003">Cell membrane</keyword>
<evidence type="ECO:0000313" key="10">
    <source>
        <dbReference type="EMBL" id="KUG24479.1"/>
    </source>
</evidence>
<evidence type="ECO:0000256" key="3">
    <source>
        <dbReference type="ARBA" id="ARBA00022475"/>
    </source>
</evidence>
<keyword evidence="4 9" id="KW-0812">Transmembrane</keyword>
<dbReference type="GO" id="GO:0005886">
    <property type="term" value="C:plasma membrane"/>
    <property type="evidence" value="ECO:0007669"/>
    <property type="project" value="UniProtKB-SubCell"/>
</dbReference>
<dbReference type="CDD" id="cd06582">
    <property type="entry name" value="TM_PBP1_LivH_like"/>
    <property type="match status" value="1"/>
</dbReference>
<feature type="transmembrane region" description="Helical" evidence="9">
    <location>
        <begin position="6"/>
        <end position="29"/>
    </location>
</feature>
<feature type="transmembrane region" description="Helical" evidence="9">
    <location>
        <begin position="266"/>
        <end position="287"/>
    </location>
</feature>
<keyword evidence="5" id="KW-0029">Amino-acid transport</keyword>
<organism evidence="10">
    <name type="scientific">hydrocarbon metagenome</name>
    <dbReference type="NCBI Taxonomy" id="938273"/>
    <lineage>
        <taxon>unclassified sequences</taxon>
        <taxon>metagenomes</taxon>
        <taxon>ecological metagenomes</taxon>
    </lineage>
</organism>
<gene>
    <name evidence="10" type="ORF">ASZ90_005692</name>
</gene>
<name>A0A0W8FU86_9ZZZZ</name>
<accession>A0A0W8FU86</accession>
<evidence type="ECO:0000256" key="7">
    <source>
        <dbReference type="ARBA" id="ARBA00023136"/>
    </source>
</evidence>
<proteinExistence type="inferred from homology"/>
<sequence length="292" mass="31710">MEFFLQLLVNGICVGLLYGISAMGFVMIFKSSSVLNFAHGELLALGAFFFLSLVTWAQLPVYIAFILTMIGCFILGFLIERFFLRPLIGEKLIFVIMLTVGLAAMFKGMILLIWGGNLHTYPNFLPETMGMQFGSIYVAPVYSATLIISVIFLVLFGLFFKKSAQGIYMRSVADNQKAALSLGVHVRRVFALSWAIAALVACMSGIVLGIINGVNVHDLSSIGLKVFPVVILGGLDSIGGAIIGGIIIGLLETFTGGYLSPSLRDVVPYIVLVFILMVKPYGLFGLVEIERV</sequence>
<dbReference type="AlphaFoldDB" id="A0A0W8FU86"/>
<feature type="transmembrane region" description="Helical" evidence="9">
    <location>
        <begin position="231"/>
        <end position="254"/>
    </location>
</feature>
<keyword evidence="2" id="KW-0813">Transport</keyword>
<comment type="caution">
    <text evidence="10">The sequence shown here is derived from an EMBL/GenBank/DDBJ whole genome shotgun (WGS) entry which is preliminary data.</text>
</comment>
<reference evidence="10" key="1">
    <citation type="journal article" date="2015" name="Proc. Natl. Acad. Sci. U.S.A.">
        <title>Networks of energetic and metabolic interactions define dynamics in microbial communities.</title>
        <authorList>
            <person name="Embree M."/>
            <person name="Liu J.K."/>
            <person name="Al-Bassam M.M."/>
            <person name="Zengler K."/>
        </authorList>
    </citation>
    <scope>NUCLEOTIDE SEQUENCE</scope>
</reference>
<evidence type="ECO:0000256" key="5">
    <source>
        <dbReference type="ARBA" id="ARBA00022970"/>
    </source>
</evidence>
<keyword evidence="6 9" id="KW-1133">Transmembrane helix</keyword>
<feature type="transmembrane region" description="Helical" evidence="9">
    <location>
        <begin position="92"/>
        <end position="116"/>
    </location>
</feature>
<evidence type="ECO:0000256" key="9">
    <source>
        <dbReference type="SAM" id="Phobius"/>
    </source>
</evidence>
<dbReference type="Pfam" id="PF02653">
    <property type="entry name" value="BPD_transp_2"/>
    <property type="match status" value="1"/>
</dbReference>
<evidence type="ECO:0000256" key="1">
    <source>
        <dbReference type="ARBA" id="ARBA00004651"/>
    </source>
</evidence>
<evidence type="ECO:0000256" key="2">
    <source>
        <dbReference type="ARBA" id="ARBA00022448"/>
    </source>
</evidence>
<dbReference type="PANTHER" id="PTHR11795">
    <property type="entry name" value="BRANCHED-CHAIN AMINO ACID TRANSPORT SYSTEM PERMEASE PROTEIN LIVH"/>
    <property type="match status" value="1"/>
</dbReference>
<dbReference type="EMBL" id="LNQE01000845">
    <property type="protein sequence ID" value="KUG24479.1"/>
    <property type="molecule type" value="Genomic_DNA"/>
</dbReference>
<evidence type="ECO:0000256" key="4">
    <source>
        <dbReference type="ARBA" id="ARBA00022692"/>
    </source>
</evidence>
<dbReference type="PANTHER" id="PTHR11795:SF451">
    <property type="entry name" value="ABC TRANSPORTER PERMEASE PROTEIN"/>
    <property type="match status" value="1"/>
</dbReference>
<comment type="similarity">
    <text evidence="8">Belongs to the binding-protein-dependent transport system permease family. LivHM subfamily.</text>
</comment>
<feature type="transmembrane region" description="Helical" evidence="9">
    <location>
        <begin position="136"/>
        <end position="160"/>
    </location>
</feature>
<dbReference type="InterPro" id="IPR052157">
    <property type="entry name" value="BCAA_transport_permease"/>
</dbReference>
<feature type="transmembrane region" description="Helical" evidence="9">
    <location>
        <begin position="189"/>
        <end position="211"/>
    </location>
</feature>
<evidence type="ECO:0000256" key="6">
    <source>
        <dbReference type="ARBA" id="ARBA00022989"/>
    </source>
</evidence>
<dbReference type="InterPro" id="IPR001851">
    <property type="entry name" value="ABC_transp_permease"/>
</dbReference>
<comment type="subcellular location">
    <subcellularLocation>
        <location evidence="1">Cell membrane</location>
        <topology evidence="1">Multi-pass membrane protein</topology>
    </subcellularLocation>
</comment>
<feature type="transmembrane region" description="Helical" evidence="9">
    <location>
        <begin position="62"/>
        <end position="80"/>
    </location>
</feature>